<feature type="domain" description="Histidine kinase" evidence="14">
    <location>
        <begin position="243"/>
        <end position="461"/>
    </location>
</feature>
<dbReference type="PANTHER" id="PTHR45436:SF14">
    <property type="entry name" value="SENSOR PROTEIN QSEC"/>
    <property type="match status" value="1"/>
</dbReference>
<accession>A0A1Z9Z3D3</accession>
<keyword evidence="8" id="KW-0418">Kinase</keyword>
<dbReference type="InterPro" id="IPR036890">
    <property type="entry name" value="HATPase_C_sf"/>
</dbReference>
<dbReference type="PROSITE" id="PS50109">
    <property type="entry name" value="HIS_KIN"/>
    <property type="match status" value="1"/>
</dbReference>
<dbReference type="Pfam" id="PF02518">
    <property type="entry name" value="HATPase_c"/>
    <property type="match status" value="1"/>
</dbReference>
<dbReference type="PRINTS" id="PR00344">
    <property type="entry name" value="BCTRLSENSOR"/>
</dbReference>
<dbReference type="InterPro" id="IPR050428">
    <property type="entry name" value="TCS_sensor_his_kinase"/>
</dbReference>
<reference evidence="15 16" key="1">
    <citation type="submission" date="2017-05" db="EMBL/GenBank/DDBJ databases">
        <title>Acinetobacter populi ANC 5415 (= PBJ7), whole genome shotgun sequencing project.</title>
        <authorList>
            <person name="Nemec A."/>
            <person name="Radolfova-Krizova L."/>
        </authorList>
    </citation>
    <scope>NUCLEOTIDE SEQUENCE [LARGE SCALE GENOMIC DNA]</scope>
    <source>
        <strain evidence="15 16">PBJ7</strain>
    </source>
</reference>
<evidence type="ECO:0000256" key="10">
    <source>
        <dbReference type="ARBA" id="ARBA00022989"/>
    </source>
</evidence>
<dbReference type="InterPro" id="IPR003594">
    <property type="entry name" value="HATPase_dom"/>
</dbReference>
<dbReference type="Proteomes" id="UP000196536">
    <property type="component" value="Unassembled WGS sequence"/>
</dbReference>
<sequence>MSKPKTSTPHSGKVLSLQKRLMSSTLISSILTGLLSLVILIGVVGYDMHELFDDILEENGKLWLEEQNSANAQMKYYLGEYNEELDLDYQWIDGKGQVQQKSEDAPETVFIANAEDDRFYNIYHDRKWWRVYVKKRPDSLVQVQIAQPWQQRYEHLLPAIGHFSWLMLLLWMVLLVGNWLAIRRGLKTFTRISEQIAQKNVQDLSPIQPTEIYTELQPMIAAINALLLRLDQALQAEQRFTADAAHELRTPLSAIQMKLQLMQRRHKTLLAPIQPELEQLKLDVQRSTAVVENLLFLARLDPQQSQALPRKEFPLIILLQEVWQNIALAAQQKNIELIQDWQIASDLICIANRELCFTALRNLLDNAIRYSHVNGKVKFSVLSEHDQIIFQIQDNGRGVDADQLARLTQRFYRVLGTEQQGSGLGLSIVQHIVALHHGKLQFIEGLDNTGFGVQMALPLHTD</sequence>
<dbReference type="InterPro" id="IPR003661">
    <property type="entry name" value="HisK_dim/P_dom"/>
</dbReference>
<evidence type="ECO:0000256" key="1">
    <source>
        <dbReference type="ARBA" id="ARBA00000085"/>
    </source>
</evidence>
<comment type="subcellular location">
    <subcellularLocation>
        <location evidence="2">Membrane</location>
        <topology evidence="2">Multi-pass membrane protein</topology>
    </subcellularLocation>
</comment>
<dbReference type="EC" id="2.7.13.3" evidence="3"/>
<evidence type="ECO:0000256" key="6">
    <source>
        <dbReference type="ARBA" id="ARBA00022692"/>
    </source>
</evidence>
<dbReference type="InterPro" id="IPR036097">
    <property type="entry name" value="HisK_dim/P_sf"/>
</dbReference>
<evidence type="ECO:0000256" key="9">
    <source>
        <dbReference type="ARBA" id="ARBA00022840"/>
    </source>
</evidence>
<organism evidence="15 16">
    <name type="scientific">Acinetobacter populi</name>
    <dbReference type="NCBI Taxonomy" id="1582270"/>
    <lineage>
        <taxon>Bacteria</taxon>
        <taxon>Pseudomonadati</taxon>
        <taxon>Pseudomonadota</taxon>
        <taxon>Gammaproteobacteria</taxon>
        <taxon>Moraxellales</taxon>
        <taxon>Moraxellaceae</taxon>
        <taxon>Acinetobacter</taxon>
    </lineage>
</organism>
<dbReference type="SUPFAM" id="SSF47384">
    <property type="entry name" value="Homodimeric domain of signal transducing histidine kinase"/>
    <property type="match status" value="1"/>
</dbReference>
<evidence type="ECO:0000259" key="14">
    <source>
        <dbReference type="PROSITE" id="PS50109"/>
    </source>
</evidence>
<keyword evidence="5" id="KW-0808">Transferase</keyword>
<evidence type="ECO:0000256" key="4">
    <source>
        <dbReference type="ARBA" id="ARBA00022553"/>
    </source>
</evidence>
<feature type="transmembrane region" description="Helical" evidence="13">
    <location>
        <begin position="21"/>
        <end position="46"/>
    </location>
</feature>
<feature type="transmembrane region" description="Helical" evidence="13">
    <location>
        <begin position="163"/>
        <end position="182"/>
    </location>
</feature>
<dbReference type="SMART" id="SM00388">
    <property type="entry name" value="HisKA"/>
    <property type="match status" value="1"/>
</dbReference>
<comment type="catalytic activity">
    <reaction evidence="1">
        <text>ATP + protein L-histidine = ADP + protein N-phospho-L-histidine.</text>
        <dbReference type="EC" id="2.7.13.3"/>
    </reaction>
</comment>
<keyword evidence="4" id="KW-0597">Phosphoprotein</keyword>
<dbReference type="Gene3D" id="1.10.287.130">
    <property type="match status" value="1"/>
</dbReference>
<evidence type="ECO:0000313" key="15">
    <source>
        <dbReference type="EMBL" id="OUY08960.1"/>
    </source>
</evidence>
<evidence type="ECO:0000256" key="13">
    <source>
        <dbReference type="SAM" id="Phobius"/>
    </source>
</evidence>
<comment type="caution">
    <text evidence="15">The sequence shown here is derived from an EMBL/GenBank/DDBJ whole genome shotgun (WGS) entry which is preliminary data.</text>
</comment>
<proteinExistence type="predicted"/>
<dbReference type="RefSeq" id="WP_087619615.1">
    <property type="nucleotide sequence ID" value="NZ_NEXX01000001.1"/>
</dbReference>
<evidence type="ECO:0000256" key="7">
    <source>
        <dbReference type="ARBA" id="ARBA00022741"/>
    </source>
</evidence>
<keyword evidence="6 13" id="KW-0812">Transmembrane</keyword>
<dbReference type="GO" id="GO:0005886">
    <property type="term" value="C:plasma membrane"/>
    <property type="evidence" value="ECO:0007669"/>
    <property type="project" value="TreeGrafter"/>
</dbReference>
<evidence type="ECO:0000313" key="16">
    <source>
        <dbReference type="Proteomes" id="UP000196536"/>
    </source>
</evidence>
<evidence type="ECO:0000256" key="3">
    <source>
        <dbReference type="ARBA" id="ARBA00012438"/>
    </source>
</evidence>
<dbReference type="Pfam" id="PF00512">
    <property type="entry name" value="HisKA"/>
    <property type="match status" value="1"/>
</dbReference>
<dbReference type="SMART" id="SM00387">
    <property type="entry name" value="HATPase_c"/>
    <property type="match status" value="1"/>
</dbReference>
<dbReference type="GO" id="GO:0000155">
    <property type="term" value="F:phosphorelay sensor kinase activity"/>
    <property type="evidence" value="ECO:0007669"/>
    <property type="project" value="InterPro"/>
</dbReference>
<name>A0A1Z9Z3D3_9GAMM</name>
<protein>
    <recommendedName>
        <fullName evidence="3">histidine kinase</fullName>
        <ecNumber evidence="3">2.7.13.3</ecNumber>
    </recommendedName>
</protein>
<dbReference type="CDD" id="cd00075">
    <property type="entry name" value="HATPase"/>
    <property type="match status" value="1"/>
</dbReference>
<dbReference type="InterPro" id="IPR005467">
    <property type="entry name" value="His_kinase_dom"/>
</dbReference>
<keyword evidence="10 13" id="KW-1133">Transmembrane helix</keyword>
<dbReference type="PANTHER" id="PTHR45436">
    <property type="entry name" value="SENSOR HISTIDINE KINASE YKOH"/>
    <property type="match status" value="1"/>
</dbReference>
<dbReference type="OrthoDB" id="9809766at2"/>
<dbReference type="Gene3D" id="3.30.565.10">
    <property type="entry name" value="Histidine kinase-like ATPase, C-terminal domain"/>
    <property type="match status" value="1"/>
</dbReference>
<dbReference type="EMBL" id="NEXX01000001">
    <property type="protein sequence ID" value="OUY08960.1"/>
    <property type="molecule type" value="Genomic_DNA"/>
</dbReference>
<keyword evidence="9" id="KW-0067">ATP-binding</keyword>
<evidence type="ECO:0000256" key="11">
    <source>
        <dbReference type="ARBA" id="ARBA00023012"/>
    </source>
</evidence>
<evidence type="ECO:0000256" key="12">
    <source>
        <dbReference type="ARBA" id="ARBA00023136"/>
    </source>
</evidence>
<keyword evidence="11" id="KW-0902">Two-component regulatory system</keyword>
<gene>
    <name evidence="15" type="ORF">CAP51_04945</name>
</gene>
<evidence type="ECO:0000256" key="8">
    <source>
        <dbReference type="ARBA" id="ARBA00022777"/>
    </source>
</evidence>
<keyword evidence="16" id="KW-1185">Reference proteome</keyword>
<keyword evidence="7" id="KW-0547">Nucleotide-binding</keyword>
<dbReference type="CDD" id="cd00082">
    <property type="entry name" value="HisKA"/>
    <property type="match status" value="1"/>
</dbReference>
<evidence type="ECO:0000256" key="2">
    <source>
        <dbReference type="ARBA" id="ARBA00004141"/>
    </source>
</evidence>
<dbReference type="AlphaFoldDB" id="A0A1Z9Z3D3"/>
<dbReference type="SUPFAM" id="SSF55874">
    <property type="entry name" value="ATPase domain of HSP90 chaperone/DNA topoisomerase II/histidine kinase"/>
    <property type="match status" value="1"/>
</dbReference>
<dbReference type="InterPro" id="IPR004358">
    <property type="entry name" value="Sig_transdc_His_kin-like_C"/>
</dbReference>
<evidence type="ECO:0000256" key="5">
    <source>
        <dbReference type="ARBA" id="ARBA00022679"/>
    </source>
</evidence>
<keyword evidence="12 13" id="KW-0472">Membrane</keyword>
<dbReference type="GO" id="GO:0005524">
    <property type="term" value="F:ATP binding"/>
    <property type="evidence" value="ECO:0007669"/>
    <property type="project" value="UniProtKB-KW"/>
</dbReference>